<sequence>MSERVKRELSQLGRSASIPENPDKAVLETFENPHPDVHYVVRLKAPEFTCLCPITGQPDFATIIVDYVPGKWILESKSFKLFLGSFRNTGIFHEDGTVYIHKRLKEALDPVYLRVIGFWNVRGGISIDVAVESGRLPENCRPLPIRQD</sequence>
<reference evidence="6 7" key="1">
    <citation type="submission" date="2016-10" db="EMBL/GenBank/DDBJ databases">
        <authorList>
            <person name="de Groot N.N."/>
        </authorList>
    </citation>
    <scope>NUCLEOTIDE SEQUENCE [LARGE SCALE GENOMIC DNA]</scope>
    <source>
        <strain evidence="6 7">DSM 9990</strain>
    </source>
</reference>
<keyword evidence="1 5" id="KW-0963">Cytoplasm</keyword>
<dbReference type="NCBIfam" id="TIGR03139">
    <property type="entry name" value="QueF-II"/>
    <property type="match status" value="1"/>
</dbReference>
<comment type="subcellular location">
    <subcellularLocation>
        <location evidence="5">Cytoplasm</location>
    </subcellularLocation>
</comment>
<evidence type="ECO:0000256" key="2">
    <source>
        <dbReference type="ARBA" id="ARBA00022785"/>
    </source>
</evidence>
<evidence type="ECO:0000256" key="3">
    <source>
        <dbReference type="ARBA" id="ARBA00022857"/>
    </source>
</evidence>
<evidence type="ECO:0000256" key="4">
    <source>
        <dbReference type="ARBA" id="ARBA00023002"/>
    </source>
</evidence>
<dbReference type="InterPro" id="IPR043133">
    <property type="entry name" value="GTP-CH-I_C/QueF"/>
</dbReference>
<dbReference type="AlphaFoldDB" id="A0A1I4SMH7"/>
<comment type="function">
    <text evidence="5">Catalyzes the NADPH-dependent reduction of 7-cyano-7-deazaguanine (preQ0) to 7-aminomethyl-7-deazaguanine (preQ1).</text>
</comment>
<keyword evidence="3 5" id="KW-0521">NADP</keyword>
<evidence type="ECO:0000313" key="6">
    <source>
        <dbReference type="EMBL" id="SFM65634.1"/>
    </source>
</evidence>
<dbReference type="HAMAP" id="MF_00818">
    <property type="entry name" value="QueF_type1"/>
    <property type="match status" value="1"/>
</dbReference>
<dbReference type="PIRSF" id="PIRSF027377">
    <property type="entry name" value="Nitrile_oxidored_QueF"/>
    <property type="match status" value="1"/>
</dbReference>
<comment type="catalytic activity">
    <reaction evidence="5">
        <text>7-aminomethyl-7-carbaguanine + 2 NADP(+) = 7-cyano-7-carbaguanine + 2 NADPH + 3 H(+)</text>
        <dbReference type="Rhea" id="RHEA:13409"/>
        <dbReference type="ChEBI" id="CHEBI:15378"/>
        <dbReference type="ChEBI" id="CHEBI:45075"/>
        <dbReference type="ChEBI" id="CHEBI:57783"/>
        <dbReference type="ChEBI" id="CHEBI:58349"/>
        <dbReference type="ChEBI" id="CHEBI:58703"/>
        <dbReference type="EC" id="1.7.1.13"/>
    </reaction>
</comment>
<dbReference type="Proteomes" id="UP000199611">
    <property type="component" value="Unassembled WGS sequence"/>
</dbReference>
<comment type="similarity">
    <text evidence="5">Belongs to the GTP cyclohydrolase I family. QueF type 1 subfamily.</text>
</comment>
<evidence type="ECO:0000256" key="5">
    <source>
        <dbReference type="HAMAP-Rule" id="MF_00818"/>
    </source>
</evidence>
<evidence type="ECO:0000313" key="7">
    <source>
        <dbReference type="Proteomes" id="UP000199611"/>
    </source>
</evidence>
<keyword evidence="4 5" id="KW-0560">Oxidoreductase</keyword>
<feature type="active site" description="Proton donor" evidence="5">
    <location>
        <position position="59"/>
    </location>
</feature>
<dbReference type="SUPFAM" id="SSF55620">
    <property type="entry name" value="Tetrahydrobiopterin biosynthesis enzymes-like"/>
    <property type="match status" value="1"/>
</dbReference>
<keyword evidence="7" id="KW-1185">Reference proteome</keyword>
<protein>
    <recommendedName>
        <fullName evidence="5">NADPH-dependent 7-cyano-7-deazaguanine reductase</fullName>
        <ecNumber evidence="5">1.7.1.13</ecNumber>
    </recommendedName>
    <alternativeName>
        <fullName evidence="5">7-cyano-7-carbaguanine reductase</fullName>
    </alternativeName>
    <alternativeName>
        <fullName evidence="5">NADPH-dependent nitrile oxidoreductase</fullName>
    </alternativeName>
    <alternativeName>
        <fullName evidence="5">PreQ(0) reductase</fullName>
    </alternativeName>
</protein>
<organism evidence="6 7">
    <name type="scientific">Thermodesulforhabdus norvegica</name>
    <dbReference type="NCBI Taxonomy" id="39841"/>
    <lineage>
        <taxon>Bacteria</taxon>
        <taxon>Pseudomonadati</taxon>
        <taxon>Thermodesulfobacteriota</taxon>
        <taxon>Syntrophobacteria</taxon>
        <taxon>Syntrophobacterales</taxon>
        <taxon>Thermodesulforhabdaceae</taxon>
        <taxon>Thermodesulforhabdus</taxon>
    </lineage>
</organism>
<dbReference type="InterPro" id="IPR016856">
    <property type="entry name" value="QueF_type1"/>
</dbReference>
<dbReference type="UniPathway" id="UPA00392"/>
<comment type="pathway">
    <text evidence="5">tRNA modification; tRNA-queuosine biosynthesis.</text>
</comment>
<dbReference type="EC" id="1.7.1.13" evidence="5"/>
<dbReference type="InterPro" id="IPR050084">
    <property type="entry name" value="NADPH_dep_7-cyano-7-deazaG_red"/>
</dbReference>
<dbReference type="PANTHER" id="PTHR34354">
    <property type="entry name" value="NADPH-DEPENDENT 7-CYANO-7-DEAZAGUANINE REDUCTASE"/>
    <property type="match status" value="1"/>
</dbReference>
<keyword evidence="2 5" id="KW-0671">Queuosine biosynthesis</keyword>
<dbReference type="OrthoDB" id="9789995at2"/>
<dbReference type="STRING" id="39841.SAMN05660836_01050"/>
<dbReference type="GO" id="GO:0033739">
    <property type="term" value="F:preQ1 synthase activity"/>
    <property type="evidence" value="ECO:0007669"/>
    <property type="project" value="UniProtKB-UniRule"/>
</dbReference>
<dbReference type="PANTHER" id="PTHR34354:SF1">
    <property type="entry name" value="NADPH-DEPENDENT 7-CYANO-7-DEAZAGUANINE REDUCTASE"/>
    <property type="match status" value="1"/>
</dbReference>
<gene>
    <name evidence="5" type="primary">queF</name>
    <name evidence="6" type="ORF">SAMN05660836_01050</name>
</gene>
<dbReference type="InterPro" id="IPR029500">
    <property type="entry name" value="QueF"/>
</dbReference>
<accession>A0A1I4SMH7</accession>
<feature type="binding site" evidence="5">
    <location>
        <begin position="74"/>
        <end position="76"/>
    </location>
    <ligand>
        <name>substrate</name>
    </ligand>
</feature>
<dbReference type="EMBL" id="FOUU01000002">
    <property type="protein sequence ID" value="SFM65634.1"/>
    <property type="molecule type" value="Genomic_DNA"/>
</dbReference>
<dbReference type="GO" id="GO:0008616">
    <property type="term" value="P:tRNA queuosine(34) biosynthetic process"/>
    <property type="evidence" value="ECO:0007669"/>
    <property type="project" value="UniProtKB-UniRule"/>
</dbReference>
<dbReference type="GO" id="GO:0005737">
    <property type="term" value="C:cytoplasm"/>
    <property type="evidence" value="ECO:0007669"/>
    <property type="project" value="UniProtKB-SubCell"/>
</dbReference>
<dbReference type="Gene3D" id="3.30.1130.10">
    <property type="match status" value="1"/>
</dbReference>
<dbReference type="RefSeq" id="WP_093394002.1">
    <property type="nucleotide sequence ID" value="NZ_FOUU01000002.1"/>
</dbReference>
<evidence type="ECO:0000256" key="1">
    <source>
        <dbReference type="ARBA" id="ARBA00022490"/>
    </source>
</evidence>
<feature type="active site" description="Thioimide intermediate" evidence="5">
    <location>
        <position position="52"/>
    </location>
</feature>
<feature type="binding site" evidence="5">
    <location>
        <begin position="93"/>
        <end position="94"/>
    </location>
    <ligand>
        <name>substrate</name>
    </ligand>
</feature>
<name>A0A1I4SMH7_9BACT</name>
<proteinExistence type="inferred from homology"/>
<dbReference type="Pfam" id="PF14489">
    <property type="entry name" value="QueF"/>
    <property type="match status" value="1"/>
</dbReference>